<dbReference type="GO" id="GO:0006310">
    <property type="term" value="P:DNA recombination"/>
    <property type="evidence" value="ECO:0007669"/>
    <property type="project" value="UniProtKB-KW"/>
</dbReference>
<evidence type="ECO:0000256" key="4">
    <source>
        <dbReference type="ARBA" id="ARBA00023172"/>
    </source>
</evidence>
<dbReference type="Pfam" id="PF00589">
    <property type="entry name" value="Phage_integrase"/>
    <property type="match status" value="1"/>
</dbReference>
<accession>A0A4S4BL35</accession>
<protein>
    <submittedName>
        <fullName evidence="8">Integrase</fullName>
    </submittedName>
</protein>
<dbReference type="InterPro" id="IPR044068">
    <property type="entry name" value="CB"/>
</dbReference>
<dbReference type="InterPro" id="IPR011010">
    <property type="entry name" value="DNA_brk_join_enz"/>
</dbReference>
<dbReference type="Pfam" id="PF02899">
    <property type="entry name" value="Phage_int_SAM_1"/>
    <property type="match status" value="1"/>
</dbReference>
<keyword evidence="4" id="KW-0233">DNA recombination</keyword>
<feature type="domain" description="Tyr recombinase" evidence="6">
    <location>
        <begin position="168"/>
        <end position="347"/>
    </location>
</feature>
<evidence type="ECO:0000256" key="2">
    <source>
        <dbReference type="ARBA" id="ARBA00022908"/>
    </source>
</evidence>
<dbReference type="SUPFAM" id="SSF56349">
    <property type="entry name" value="DNA breaking-rejoining enzymes"/>
    <property type="match status" value="1"/>
</dbReference>
<dbReference type="Gene3D" id="1.10.150.130">
    <property type="match status" value="1"/>
</dbReference>
<dbReference type="InterPro" id="IPR010998">
    <property type="entry name" value="Integrase_recombinase_N"/>
</dbReference>
<evidence type="ECO:0000313" key="8">
    <source>
        <dbReference type="EMBL" id="THF75375.1"/>
    </source>
</evidence>
<dbReference type="GO" id="GO:0003677">
    <property type="term" value="F:DNA binding"/>
    <property type="evidence" value="ECO:0007669"/>
    <property type="project" value="UniProtKB-UniRule"/>
</dbReference>
<organism evidence="8 9">
    <name type="scientific">Cohnella fermenti</name>
    <dbReference type="NCBI Taxonomy" id="2565925"/>
    <lineage>
        <taxon>Bacteria</taxon>
        <taxon>Bacillati</taxon>
        <taxon>Bacillota</taxon>
        <taxon>Bacilli</taxon>
        <taxon>Bacillales</taxon>
        <taxon>Paenibacillaceae</taxon>
        <taxon>Cohnella</taxon>
    </lineage>
</organism>
<evidence type="ECO:0000259" key="7">
    <source>
        <dbReference type="PROSITE" id="PS51900"/>
    </source>
</evidence>
<name>A0A4S4BL35_9BACL</name>
<evidence type="ECO:0000259" key="6">
    <source>
        <dbReference type="PROSITE" id="PS51898"/>
    </source>
</evidence>
<dbReference type="OrthoDB" id="107900at2"/>
<dbReference type="PROSITE" id="PS51900">
    <property type="entry name" value="CB"/>
    <property type="match status" value="1"/>
</dbReference>
<dbReference type="InterPro" id="IPR050090">
    <property type="entry name" value="Tyrosine_recombinase_XerCD"/>
</dbReference>
<reference evidence="8 9" key="1">
    <citation type="submission" date="2019-04" db="EMBL/GenBank/DDBJ databases">
        <title>Cohnella sp. nov. isolated from preserved vegetables.</title>
        <authorList>
            <person name="Lin S.-Y."/>
            <person name="Hung M.-H."/>
            <person name="Young C.-C."/>
        </authorList>
    </citation>
    <scope>NUCLEOTIDE SEQUENCE [LARGE SCALE GENOMIC DNA]</scope>
    <source>
        <strain evidence="8 9">CC-MHH1044</strain>
    </source>
</reference>
<evidence type="ECO:0000256" key="1">
    <source>
        <dbReference type="ARBA" id="ARBA00008857"/>
    </source>
</evidence>
<dbReference type="PROSITE" id="PS51898">
    <property type="entry name" value="TYR_RECOMBINASE"/>
    <property type="match status" value="1"/>
</dbReference>
<dbReference type="Gene3D" id="1.10.443.10">
    <property type="entry name" value="Intergrase catalytic core"/>
    <property type="match status" value="1"/>
</dbReference>
<dbReference type="InterPro" id="IPR013762">
    <property type="entry name" value="Integrase-like_cat_sf"/>
</dbReference>
<evidence type="ECO:0000256" key="3">
    <source>
        <dbReference type="ARBA" id="ARBA00023125"/>
    </source>
</evidence>
<sequence length="361" mass="41656">MCRSSPPMYAIGTKHAAPSNRFSVMLRNAKKKGRCLVNSPVKRRTNRVSTQTDRSFSAKASNEEWIDLFLQDCRSRNLSQRSIAYYDSTLRYLLQVLEEQQQCADFDQITADNLQRHFLGYMLGKQLAPQTINGRLSCCRIFFRFLHQHQHIPTNPASALTSVKAPKDAIATFSQNELVRLLRQPDQSTFTGLRDYTILLLLLDTGIRIGELLGLRVNDLHMQERELRVMGKGAKERRVPFQKTCAKSLRSYLAERGNLPTPALFVSIDNQPLQIRSLQERIHDYGLMAKVTGVRVSPHTFRHTMAKMYIRNGGDPFSLQLILGHSCLDMVQIYVRLFNNEVREQHRKYSPVEHAQIRRRR</sequence>
<keyword evidence="9" id="KW-1185">Reference proteome</keyword>
<gene>
    <name evidence="8" type="ORF">E6C55_22280</name>
</gene>
<keyword evidence="3 5" id="KW-0238">DNA-binding</keyword>
<proteinExistence type="inferred from homology"/>
<dbReference type="Proteomes" id="UP000310636">
    <property type="component" value="Unassembled WGS sequence"/>
</dbReference>
<dbReference type="InterPro" id="IPR004107">
    <property type="entry name" value="Integrase_SAM-like_N"/>
</dbReference>
<dbReference type="EMBL" id="SSOB01000032">
    <property type="protein sequence ID" value="THF75375.1"/>
    <property type="molecule type" value="Genomic_DNA"/>
</dbReference>
<evidence type="ECO:0000256" key="5">
    <source>
        <dbReference type="PROSITE-ProRule" id="PRU01248"/>
    </source>
</evidence>
<keyword evidence="2" id="KW-0229">DNA integration</keyword>
<evidence type="ECO:0000313" key="9">
    <source>
        <dbReference type="Proteomes" id="UP000310636"/>
    </source>
</evidence>
<dbReference type="PANTHER" id="PTHR30349:SF41">
    <property type="entry name" value="INTEGRASE_RECOMBINASE PROTEIN MJ0367-RELATED"/>
    <property type="match status" value="1"/>
</dbReference>
<comment type="caution">
    <text evidence="8">The sequence shown here is derived from an EMBL/GenBank/DDBJ whole genome shotgun (WGS) entry which is preliminary data.</text>
</comment>
<dbReference type="AlphaFoldDB" id="A0A4S4BL35"/>
<feature type="domain" description="Core-binding (CB)" evidence="7">
    <location>
        <begin position="60"/>
        <end position="147"/>
    </location>
</feature>
<dbReference type="GO" id="GO:0015074">
    <property type="term" value="P:DNA integration"/>
    <property type="evidence" value="ECO:0007669"/>
    <property type="project" value="UniProtKB-KW"/>
</dbReference>
<dbReference type="PANTHER" id="PTHR30349">
    <property type="entry name" value="PHAGE INTEGRASE-RELATED"/>
    <property type="match status" value="1"/>
</dbReference>
<dbReference type="InterPro" id="IPR002104">
    <property type="entry name" value="Integrase_catalytic"/>
</dbReference>
<comment type="similarity">
    <text evidence="1">Belongs to the 'phage' integrase family.</text>
</comment>